<name>A7UNT2_NEMVE</name>
<dbReference type="EMBL" id="EU092640">
    <property type="protein sequence ID" value="ABU48530.1"/>
    <property type="molecule type" value="mRNA"/>
</dbReference>
<dbReference type="PANTHER" id="PTHR24169">
    <property type="entry name" value="NUCLEAR FACTOR NF-KAPPA-B PROTEIN"/>
    <property type="match status" value="1"/>
</dbReference>
<dbReference type="PROSITE" id="PS50254">
    <property type="entry name" value="REL_2"/>
    <property type="match status" value="1"/>
</dbReference>
<feature type="domain" description="RHD" evidence="1">
    <location>
        <begin position="45"/>
        <end position="271"/>
    </location>
</feature>
<dbReference type="Gene3D" id="2.60.40.10">
    <property type="entry name" value="Immunoglobulins"/>
    <property type="match status" value="1"/>
</dbReference>
<dbReference type="FunFam" id="2.60.40.10:FF:000046">
    <property type="entry name" value="Nuclear factor NF-kappa-B p105 subunit"/>
    <property type="match status" value="1"/>
</dbReference>
<dbReference type="InterPro" id="IPR032397">
    <property type="entry name" value="RHD_dimer"/>
</dbReference>
<dbReference type="InterPro" id="IPR037059">
    <property type="entry name" value="RHD_DNA_bind_dom_sf"/>
</dbReference>
<dbReference type="Gene3D" id="2.60.40.340">
    <property type="entry name" value="Rel homology domain (RHD), DNA-binding domain"/>
    <property type="match status" value="1"/>
</dbReference>
<dbReference type="InterPro" id="IPR011539">
    <property type="entry name" value="RHD_DNA_bind_dom"/>
</dbReference>
<dbReference type="GO" id="GO:0003700">
    <property type="term" value="F:DNA-binding transcription factor activity"/>
    <property type="evidence" value="ECO:0007669"/>
    <property type="project" value="InterPro"/>
</dbReference>
<dbReference type="CDD" id="cd07883">
    <property type="entry name" value="RHD-n_NFkB"/>
    <property type="match status" value="1"/>
</dbReference>
<dbReference type="GO" id="GO:0005737">
    <property type="term" value="C:cytoplasm"/>
    <property type="evidence" value="ECO:0007669"/>
    <property type="project" value="InterPro"/>
</dbReference>
<dbReference type="GO" id="GO:0003677">
    <property type="term" value="F:DNA binding"/>
    <property type="evidence" value="ECO:0007669"/>
    <property type="project" value="InterPro"/>
</dbReference>
<evidence type="ECO:0000259" key="1">
    <source>
        <dbReference type="PROSITE" id="PS50254"/>
    </source>
</evidence>
<dbReference type="PANTHER" id="PTHR24169:SF25">
    <property type="entry name" value="DORSAL-RELATED IMMUNITY FACTOR DIF-RELATED"/>
    <property type="match status" value="1"/>
</dbReference>
<dbReference type="InterPro" id="IPR014756">
    <property type="entry name" value="Ig_E-set"/>
</dbReference>
<proteinExistence type="evidence at transcript level"/>
<dbReference type="Pfam" id="PF00554">
    <property type="entry name" value="RHD_DNA_bind"/>
    <property type="match status" value="1"/>
</dbReference>
<dbReference type="AlphaFoldDB" id="A7UNT2"/>
<dbReference type="SMART" id="SM00429">
    <property type="entry name" value="IPT"/>
    <property type="match status" value="1"/>
</dbReference>
<dbReference type="InterPro" id="IPR033926">
    <property type="entry name" value="IPT_NFkappaB"/>
</dbReference>
<dbReference type="InterPro" id="IPR000451">
    <property type="entry name" value="NFkB/Dor"/>
</dbReference>
<organism evidence="2">
    <name type="scientific">Nematostella vectensis</name>
    <name type="common">Starlet sea anemone</name>
    <dbReference type="NCBI Taxonomy" id="45351"/>
    <lineage>
        <taxon>Eukaryota</taxon>
        <taxon>Metazoa</taxon>
        <taxon>Cnidaria</taxon>
        <taxon>Anthozoa</taxon>
        <taxon>Hexacorallia</taxon>
        <taxon>Actiniaria</taxon>
        <taxon>Edwardsiidae</taxon>
        <taxon>Nematostella</taxon>
    </lineage>
</organism>
<dbReference type="CDD" id="cd01177">
    <property type="entry name" value="IPT_NFkappaB"/>
    <property type="match status" value="1"/>
</dbReference>
<sequence>MAQSEQQVGSALTESMLNEIIRPGYLPDISALHVPLGTNAEEPSYTEPYLEILEQPKPRGFRFRYPSEGPSHGGLPGQFSTSKSKSYPSVQVNNYQGPCRIVVTLVTKDEPYMLHAHSLTGKNANEEGVVTVQVGPDQHMTASFPNLGIQHVTKKNVVKVLMDRFIKWQTLQNATFAKLSEGIKDGVDLSLFGVNTAINSNKLGFDKNVALSVANQEAAKSREYAKQQAAAMDLSAVRLCFQAYLPDQDGNFTRPLKPVYSDAVLDSKEPSASQLKICRMDKNSGCVTGGDEIYLLCDKVQKDDIEIHFYEMDDITGKYTWEDLGKFSPCDVHRQFAIVFKTPPYWNIAIERPANVLVELRRKKNGGETSEPVQFTYQPQLFDKEAIGAKRRKTVPHFTEFLSGGSSGATGGGGSSVSGFNFSADFLQQGVFLTQNPSNM</sequence>
<dbReference type="PRINTS" id="PR00057">
    <property type="entry name" value="NFKBTNSCPFCT"/>
</dbReference>
<protein>
    <submittedName>
        <fullName evidence="2">NF-kappa-B</fullName>
    </submittedName>
</protein>
<dbReference type="InterPro" id="IPR002909">
    <property type="entry name" value="IPT_dom"/>
</dbReference>
<dbReference type="InterPro" id="IPR008967">
    <property type="entry name" value="p53-like_TF_DNA-bd_sf"/>
</dbReference>
<dbReference type="SUPFAM" id="SSF81296">
    <property type="entry name" value="E set domains"/>
    <property type="match status" value="1"/>
</dbReference>
<accession>A7UNT2</accession>
<dbReference type="Pfam" id="PF16179">
    <property type="entry name" value="RHD_dimer"/>
    <property type="match status" value="1"/>
</dbReference>
<dbReference type="SUPFAM" id="SSF49417">
    <property type="entry name" value="p53-like transcription factors"/>
    <property type="match status" value="1"/>
</dbReference>
<dbReference type="InterPro" id="IPR013783">
    <property type="entry name" value="Ig-like_fold"/>
</dbReference>
<dbReference type="HOGENOM" id="CLU_004343_3_1_1"/>
<evidence type="ECO:0000313" key="2">
    <source>
        <dbReference type="EMBL" id="ABU48530.1"/>
    </source>
</evidence>
<reference evidence="2" key="1">
    <citation type="journal article" date="2007" name="Dev. Genes Evol.">
        <title>Rel homology domain-containing transcription factors in the cnidarian Nematostella vectensis.</title>
        <authorList>
            <person name="Sullivan J.C."/>
            <person name="Kalaitzidis D."/>
            <person name="Gilmore T.D."/>
            <person name="Finnerty J.R."/>
        </authorList>
    </citation>
    <scope>NUCLEOTIDE SEQUENCE</scope>
</reference>